<keyword evidence="4" id="KW-0456">Lyase</keyword>
<evidence type="ECO:0000259" key="3">
    <source>
        <dbReference type="Pfam" id="PF01464"/>
    </source>
</evidence>
<dbReference type="InterPro" id="IPR008258">
    <property type="entry name" value="Transglycosylase_SLT_dom_1"/>
</dbReference>
<dbReference type="CDD" id="cd00254">
    <property type="entry name" value="LT-like"/>
    <property type="match status" value="1"/>
</dbReference>
<evidence type="ECO:0000313" key="4">
    <source>
        <dbReference type="EMBL" id="GFK94795.1"/>
    </source>
</evidence>
<evidence type="ECO:0000313" key="5">
    <source>
        <dbReference type="Proteomes" id="UP000494245"/>
    </source>
</evidence>
<gene>
    <name evidence="4" type="primary">slt_2</name>
    <name evidence="4" type="ORF">NNJEOMEG_02643</name>
</gene>
<sequence length="259" mass="26647">MTPFPDVIAPPAPGARVPFAACAARVLSGVPARPARAGRGGLSPARATPPRRLAARAQVALLLGCLCWLVGAPASAAEHQPGDRDFRLPPGTTPAQTAIWIRQASSRHGLDPALVRAVMEIESGGDPQAVSPKGAQGLMQIMPGTARDLAMNDPFDPQESIDAGSRYLKAQLAAFGGDVRLALAAYNAGPEAVRKYGGVPPFPETQRYVGLVADRYIRLKTGGNLEAFVKKVLEGQAPGGGPEKGTGPGAGKGAGAKKP</sequence>
<dbReference type="Pfam" id="PF01464">
    <property type="entry name" value="SLT"/>
    <property type="match status" value="1"/>
</dbReference>
<organism evidence="4 5">
    <name type="scientific">Fundidesulfovibrio magnetotacticus</name>
    <dbReference type="NCBI Taxonomy" id="2730080"/>
    <lineage>
        <taxon>Bacteria</taxon>
        <taxon>Pseudomonadati</taxon>
        <taxon>Thermodesulfobacteriota</taxon>
        <taxon>Desulfovibrionia</taxon>
        <taxon>Desulfovibrionales</taxon>
        <taxon>Desulfovibrionaceae</taxon>
        <taxon>Fundidesulfovibrio</taxon>
    </lineage>
</organism>
<name>A0A6V8M2X6_9BACT</name>
<dbReference type="GO" id="GO:0000270">
    <property type="term" value="P:peptidoglycan metabolic process"/>
    <property type="evidence" value="ECO:0007669"/>
    <property type="project" value="InterPro"/>
</dbReference>
<feature type="compositionally biased region" description="Gly residues" evidence="2">
    <location>
        <begin position="237"/>
        <end position="259"/>
    </location>
</feature>
<dbReference type="PROSITE" id="PS00922">
    <property type="entry name" value="TRANSGLYCOSYLASE"/>
    <property type="match status" value="1"/>
</dbReference>
<keyword evidence="5" id="KW-1185">Reference proteome</keyword>
<evidence type="ECO:0000256" key="2">
    <source>
        <dbReference type="SAM" id="MobiDB-lite"/>
    </source>
</evidence>
<dbReference type="InterPro" id="IPR000189">
    <property type="entry name" value="Transglyc_AS"/>
</dbReference>
<dbReference type="PANTHER" id="PTHR37423:SF2">
    <property type="entry name" value="MEMBRANE-BOUND LYTIC MUREIN TRANSGLYCOSYLASE C"/>
    <property type="match status" value="1"/>
</dbReference>
<protein>
    <submittedName>
        <fullName evidence="4">Soluble lytic murein transglycosylase</fullName>
        <ecNumber evidence="4">4.2.2.-</ecNumber>
    </submittedName>
</protein>
<dbReference type="Proteomes" id="UP000494245">
    <property type="component" value="Unassembled WGS sequence"/>
</dbReference>
<dbReference type="EC" id="4.2.2.-" evidence="4"/>
<reference evidence="4 5" key="2">
    <citation type="submission" date="2020-05" db="EMBL/GenBank/DDBJ databases">
        <title>Draft genome sequence of Desulfovibrio sp. strainFSS-1.</title>
        <authorList>
            <person name="Shimoshige H."/>
            <person name="Kobayashi H."/>
            <person name="Maekawa T."/>
        </authorList>
    </citation>
    <scope>NUCLEOTIDE SEQUENCE [LARGE SCALE GENOMIC DNA]</scope>
    <source>
        <strain evidence="4 5">SIID29052-01</strain>
    </source>
</reference>
<evidence type="ECO:0000256" key="1">
    <source>
        <dbReference type="ARBA" id="ARBA00007734"/>
    </source>
</evidence>
<comment type="similarity">
    <text evidence="1">Belongs to the transglycosylase Slt family.</text>
</comment>
<comment type="caution">
    <text evidence="4">The sequence shown here is derived from an EMBL/GenBank/DDBJ whole genome shotgun (WGS) entry which is preliminary data.</text>
</comment>
<feature type="domain" description="Transglycosylase SLT" evidence="3">
    <location>
        <begin position="101"/>
        <end position="198"/>
    </location>
</feature>
<dbReference type="EMBL" id="BLTE01000012">
    <property type="protein sequence ID" value="GFK94795.1"/>
    <property type="molecule type" value="Genomic_DNA"/>
</dbReference>
<dbReference type="Gene3D" id="1.10.530.10">
    <property type="match status" value="1"/>
</dbReference>
<dbReference type="GO" id="GO:0016020">
    <property type="term" value="C:membrane"/>
    <property type="evidence" value="ECO:0007669"/>
    <property type="project" value="InterPro"/>
</dbReference>
<dbReference type="GO" id="GO:0008933">
    <property type="term" value="F:peptidoglycan lytic transglycosylase activity"/>
    <property type="evidence" value="ECO:0007669"/>
    <property type="project" value="InterPro"/>
</dbReference>
<dbReference type="RefSeq" id="WP_217270530.1">
    <property type="nucleotide sequence ID" value="NZ_BLTE01000012.1"/>
</dbReference>
<dbReference type="InterPro" id="IPR023346">
    <property type="entry name" value="Lysozyme-like_dom_sf"/>
</dbReference>
<reference evidence="4 5" key="1">
    <citation type="submission" date="2020-04" db="EMBL/GenBank/DDBJ databases">
        <authorList>
            <consortium name="Desulfovibrio sp. FSS-1 genome sequencing consortium"/>
            <person name="Shimoshige H."/>
            <person name="Kobayashi H."/>
            <person name="Maekawa T."/>
        </authorList>
    </citation>
    <scope>NUCLEOTIDE SEQUENCE [LARGE SCALE GENOMIC DNA]</scope>
    <source>
        <strain evidence="4 5">SIID29052-01</strain>
    </source>
</reference>
<dbReference type="SUPFAM" id="SSF53955">
    <property type="entry name" value="Lysozyme-like"/>
    <property type="match status" value="1"/>
</dbReference>
<feature type="region of interest" description="Disordered" evidence="2">
    <location>
        <begin position="235"/>
        <end position="259"/>
    </location>
</feature>
<proteinExistence type="inferred from homology"/>
<dbReference type="AlphaFoldDB" id="A0A6V8M2X6"/>
<dbReference type="PANTHER" id="PTHR37423">
    <property type="entry name" value="SOLUBLE LYTIC MUREIN TRANSGLYCOSYLASE-RELATED"/>
    <property type="match status" value="1"/>
</dbReference>
<accession>A0A6V8M2X6</accession>